<reference evidence="4" key="1">
    <citation type="journal article" date="2019" name="Int. J. Syst. Evol. Microbiol.">
        <title>The Global Catalogue of Microorganisms (GCM) 10K type strain sequencing project: providing services to taxonomists for standard genome sequencing and annotation.</title>
        <authorList>
            <consortium name="The Broad Institute Genomics Platform"/>
            <consortium name="The Broad Institute Genome Sequencing Center for Infectious Disease"/>
            <person name="Wu L."/>
            <person name="Ma J."/>
        </authorList>
    </citation>
    <scope>NUCLEOTIDE SEQUENCE [LARGE SCALE GENOMIC DNA]</scope>
    <source>
        <strain evidence="4">CGMCC 1.15297</strain>
    </source>
</reference>
<evidence type="ECO:0000313" key="3">
    <source>
        <dbReference type="EMBL" id="GGA06024.1"/>
    </source>
</evidence>
<dbReference type="PANTHER" id="PTHR12526">
    <property type="entry name" value="GLYCOSYLTRANSFERASE"/>
    <property type="match status" value="1"/>
</dbReference>
<feature type="domain" description="Glycosyltransferase subfamily 4-like N-terminal" evidence="2">
    <location>
        <begin position="28"/>
        <end position="197"/>
    </location>
</feature>
<keyword evidence="4" id="KW-1185">Reference proteome</keyword>
<feature type="domain" description="Glycosyl transferase family 1" evidence="1">
    <location>
        <begin position="216"/>
        <end position="370"/>
    </location>
</feature>
<organism evidence="3 4">
    <name type="scientific">Blastomonas marina</name>
    <dbReference type="NCBI Taxonomy" id="1867408"/>
    <lineage>
        <taxon>Bacteria</taxon>
        <taxon>Pseudomonadati</taxon>
        <taxon>Pseudomonadota</taxon>
        <taxon>Alphaproteobacteria</taxon>
        <taxon>Sphingomonadales</taxon>
        <taxon>Sphingomonadaceae</taxon>
        <taxon>Blastomonas</taxon>
    </lineage>
</organism>
<protein>
    <submittedName>
        <fullName evidence="3">Glycosyl transferase family 1</fullName>
    </submittedName>
</protein>
<sequence length="395" mass="43216">MKRVLTVSTLYPNTHRPRFGAFVARSMEALAKYTEWEVTVINPIGVPPVALGEYAELKEAAVDSVDGGVRVLRPTFPLIPKVGARINPWAIRRSVLPIAERLHAERPFDLLDAQFLFPDGPAVAGLAERLGLPFSVKARGTDVHYWGLGGHSKKAIRTTLDRAAGVLAVSLALARDMQGLALTRREIGVHYTGLDRDLFRPLDHDSMRRMIAEEFGLAMPDDEPLLLGVGALLPVKGHDLSIRALGLLERGHLALLGTGDRRDALARLAQDEGVADRVHFLGGVSHDQLPVLLSAAEVLVLPSQREGLANAWIEALACGTPIVIPNVGGAREVVRSRSAGRIVERTPEAIAQGIRAVLLDRYTRREVAETVEQFDWRAHAEALARHYDELIARRA</sequence>
<dbReference type="PANTHER" id="PTHR12526:SF636">
    <property type="entry name" value="BLL3647 PROTEIN"/>
    <property type="match status" value="1"/>
</dbReference>
<dbReference type="InterPro" id="IPR001296">
    <property type="entry name" value="Glyco_trans_1"/>
</dbReference>
<dbReference type="Gene3D" id="3.40.50.2000">
    <property type="entry name" value="Glycogen Phosphorylase B"/>
    <property type="match status" value="2"/>
</dbReference>
<dbReference type="Pfam" id="PF00534">
    <property type="entry name" value="Glycos_transf_1"/>
    <property type="match status" value="1"/>
</dbReference>
<keyword evidence="3" id="KW-0808">Transferase</keyword>
<name>A0ABQ1FCG8_9SPHN</name>
<dbReference type="GO" id="GO:0016740">
    <property type="term" value="F:transferase activity"/>
    <property type="evidence" value="ECO:0007669"/>
    <property type="project" value="UniProtKB-KW"/>
</dbReference>
<dbReference type="InterPro" id="IPR028098">
    <property type="entry name" value="Glyco_trans_4-like_N"/>
</dbReference>
<evidence type="ECO:0000259" key="2">
    <source>
        <dbReference type="Pfam" id="PF13439"/>
    </source>
</evidence>
<dbReference type="Proteomes" id="UP000603317">
    <property type="component" value="Unassembled WGS sequence"/>
</dbReference>
<gene>
    <name evidence="3" type="ORF">GCM10010923_14830</name>
</gene>
<dbReference type="RefSeq" id="WP_188642090.1">
    <property type="nucleotide sequence ID" value="NZ_BMID01000001.1"/>
</dbReference>
<evidence type="ECO:0000259" key="1">
    <source>
        <dbReference type="Pfam" id="PF00534"/>
    </source>
</evidence>
<dbReference type="SUPFAM" id="SSF53756">
    <property type="entry name" value="UDP-Glycosyltransferase/glycogen phosphorylase"/>
    <property type="match status" value="1"/>
</dbReference>
<accession>A0ABQ1FCG8</accession>
<dbReference type="EMBL" id="BMID01000001">
    <property type="protein sequence ID" value="GGA06024.1"/>
    <property type="molecule type" value="Genomic_DNA"/>
</dbReference>
<comment type="caution">
    <text evidence="3">The sequence shown here is derived from an EMBL/GenBank/DDBJ whole genome shotgun (WGS) entry which is preliminary data.</text>
</comment>
<evidence type="ECO:0000313" key="4">
    <source>
        <dbReference type="Proteomes" id="UP000603317"/>
    </source>
</evidence>
<proteinExistence type="predicted"/>
<dbReference type="Pfam" id="PF13439">
    <property type="entry name" value="Glyco_transf_4"/>
    <property type="match status" value="1"/>
</dbReference>